<dbReference type="CDD" id="cd14014">
    <property type="entry name" value="STKc_PknB_like"/>
    <property type="match status" value="2"/>
</dbReference>
<comment type="caution">
    <text evidence="8">The sequence shown here is derived from an EMBL/GenBank/DDBJ whole genome shotgun (WGS) entry which is preliminary data.</text>
</comment>
<keyword evidence="9" id="KW-1185">Reference proteome</keyword>
<dbReference type="EC" id="2.7.11.1" evidence="1"/>
<dbReference type="NCBIfam" id="NF041121">
    <property type="entry name" value="SAV_2336_NTERM"/>
    <property type="match status" value="1"/>
</dbReference>
<organism evidence="8 9">
    <name type="scientific">Paractinoplanes deccanensis</name>
    <dbReference type="NCBI Taxonomy" id="113561"/>
    <lineage>
        <taxon>Bacteria</taxon>
        <taxon>Bacillati</taxon>
        <taxon>Actinomycetota</taxon>
        <taxon>Actinomycetes</taxon>
        <taxon>Micromonosporales</taxon>
        <taxon>Micromonosporaceae</taxon>
        <taxon>Paractinoplanes</taxon>
    </lineage>
</organism>
<dbReference type="PANTHER" id="PTHR43289">
    <property type="entry name" value="MITOGEN-ACTIVATED PROTEIN KINASE KINASE KINASE 20-RELATED"/>
    <property type="match status" value="1"/>
</dbReference>
<evidence type="ECO:0000256" key="4">
    <source>
        <dbReference type="ARBA" id="ARBA00022741"/>
    </source>
</evidence>
<dbReference type="PROSITE" id="PS50011">
    <property type="entry name" value="PROTEIN_KINASE_DOM"/>
    <property type="match status" value="2"/>
</dbReference>
<evidence type="ECO:0000256" key="5">
    <source>
        <dbReference type="ARBA" id="ARBA00022777"/>
    </source>
</evidence>
<keyword evidence="4" id="KW-0547">Nucleotide-binding</keyword>
<keyword evidence="5" id="KW-0418">Kinase</keyword>
<dbReference type="InterPro" id="IPR047738">
    <property type="entry name" value="SAV_2336-like_N"/>
</dbReference>
<evidence type="ECO:0000313" key="8">
    <source>
        <dbReference type="EMBL" id="GID74205.1"/>
    </source>
</evidence>
<keyword evidence="6" id="KW-0067">ATP-binding</keyword>
<evidence type="ECO:0000256" key="3">
    <source>
        <dbReference type="ARBA" id="ARBA00022679"/>
    </source>
</evidence>
<dbReference type="Gene3D" id="3.30.2320.60">
    <property type="entry name" value="FhaA, phosphopeptide-binding domain (DUF3662)"/>
    <property type="match status" value="1"/>
</dbReference>
<dbReference type="EMBL" id="BOMI01000051">
    <property type="protein sequence ID" value="GID74205.1"/>
    <property type="molecule type" value="Genomic_DNA"/>
</dbReference>
<dbReference type="Gene3D" id="1.10.510.10">
    <property type="entry name" value="Transferase(Phosphotransferase) domain 1"/>
    <property type="match status" value="2"/>
</dbReference>
<accession>A0ABQ3Y2V6</accession>
<keyword evidence="2" id="KW-0723">Serine/threonine-protein kinase</keyword>
<sequence length="1249" mass="134401">MRTEALVETLRRAGLAAEALEVAEALWLASTIEELTALGTAMPAQPVAPSPTVEVAPLADEPDDEPMLDLTEAVESLREEPVFEGAPLHVPVAGEPEAVEVAGSAVPVRQGPALPSRGALLRALRPLKRRIDTGRLEVLDEDATAQRIADGGPFSPVLRAAQERWLDAVVVADRAPSMGLWTGVAEELLATLRQLGAFRDVRLWHLVHDGADGPAIIPESTADPSGNGTRSPSELVDFSGRRVFLVLTDATADVWRTGSAAKVLTAWSQRGYVTIVQPLPERLWPRTALRVRNGTFLSFRPGTFTSEQTFVERRRRPRGLRDDEIPVPVVELRPAWFASWSRTVAGSAHGGVEMAAAILSPASAPDATPGDERRPDEATTLVGTYFATASPEACRLATCLAAVPLDLRVIRLVQRVMVPASGPAHIAEVLLSGLLHRVGADETLHRFEFRPGVRDLLLNELRVSDMRQVVQAVSEYVSANAGLSDATFEAVATMEGGAAAAVAERPFAWMPMELVRRLTPPVTRTPSAPEPLTGAGIGEGMVLGGRYRLRERVGVSMLGEVWRGTDEVLNRTITVQVLSPALLGEPNFADVFRTEARALATIRHPAVVPVHDIIVDQDGAFLVMKLVEGEPLDDALSRAGRLAPTDTMALIAQAADALQAMHVKGLVHGSIHSGSFLIVFGNTLMLTGLVTARIMRAATAIATSLDPVPFEANRSPEQFSGEVATPVSDVYALGVIAYECLSGRPPFAGRVPVEIAIGHVRDTPPPLPPEIPPNVRSLVERAMAKDPADRWPSAGAMAAAARLAAESAEDTRPVPSGDGLIAPGVVLGGRYRLDQQITVGGERTTWRGTDEVFGRPVNVEVFPPAPAREPGFAERFSREARVLARINHPGLVDVFDYGIGEHFLFLVTVYVEGDALSHTLSRAGRMTPDRAMALVAQAAEALQAAHEFGVVHRDVNPGNLLIRPDGTLVVTGFGLGRTGVLGEGLSEYVPLGTALYASPEQASGEVATPASDVYALSAIAYRCLTGEPPFAGATPDEVASMHQHDAPPPLPADVPPRMRSILQEAMAKEPSRRPTAAAVAAAAREAVGSRPSTDDEITPPYPYLSEATDRAAAVRPVGGPPAITWEDASPDPRDAVRDIESEVDRTYPSPRRRFLRRNLSAVAVLRTMVGTAERYRSPALDYTPNHFVVSMAEEDFLRFMSWDPPVMSTFPRYLDRIFQARGWYLINPVRVEFRLDTRMKSPGVQVSTE</sequence>
<protein>
    <recommendedName>
        <fullName evidence="1">non-specific serine/threonine protein kinase</fullName>
        <ecNumber evidence="1">2.7.11.1</ecNumber>
    </recommendedName>
</protein>
<dbReference type="SUPFAM" id="SSF56112">
    <property type="entry name" value="Protein kinase-like (PK-like)"/>
    <property type="match status" value="2"/>
</dbReference>
<dbReference type="InterPro" id="IPR042287">
    <property type="entry name" value="FhaA_N_sf"/>
</dbReference>
<reference evidence="8 9" key="1">
    <citation type="submission" date="2021-01" db="EMBL/GenBank/DDBJ databases">
        <title>Whole genome shotgun sequence of Actinoplanes deccanensis NBRC 13994.</title>
        <authorList>
            <person name="Komaki H."/>
            <person name="Tamura T."/>
        </authorList>
    </citation>
    <scope>NUCLEOTIDE SEQUENCE [LARGE SCALE GENOMIC DNA]</scope>
    <source>
        <strain evidence="8 9">NBRC 13994</strain>
    </source>
</reference>
<feature type="domain" description="Protein kinase" evidence="7">
    <location>
        <begin position="831"/>
        <end position="1104"/>
    </location>
</feature>
<dbReference type="InterPro" id="IPR022128">
    <property type="entry name" value="FhaA_N"/>
</dbReference>
<dbReference type="Pfam" id="PF12401">
    <property type="entry name" value="FhaA_N"/>
    <property type="match status" value="1"/>
</dbReference>
<evidence type="ECO:0000256" key="1">
    <source>
        <dbReference type="ARBA" id="ARBA00012513"/>
    </source>
</evidence>
<dbReference type="Proteomes" id="UP000609879">
    <property type="component" value="Unassembled WGS sequence"/>
</dbReference>
<dbReference type="Pfam" id="PF00069">
    <property type="entry name" value="Pkinase"/>
    <property type="match status" value="2"/>
</dbReference>
<evidence type="ECO:0000313" key="9">
    <source>
        <dbReference type="Proteomes" id="UP000609879"/>
    </source>
</evidence>
<gene>
    <name evidence="8" type="ORF">Ade02nite_28460</name>
</gene>
<feature type="domain" description="Protein kinase" evidence="7">
    <location>
        <begin position="547"/>
        <end position="803"/>
    </location>
</feature>
<evidence type="ECO:0000256" key="6">
    <source>
        <dbReference type="ARBA" id="ARBA00022840"/>
    </source>
</evidence>
<keyword evidence="3" id="KW-0808">Transferase</keyword>
<dbReference type="InterPro" id="IPR011009">
    <property type="entry name" value="Kinase-like_dom_sf"/>
</dbReference>
<name>A0ABQ3Y2V6_9ACTN</name>
<dbReference type="PANTHER" id="PTHR43289:SF6">
    <property type="entry name" value="SERINE_THREONINE-PROTEIN KINASE NEKL-3"/>
    <property type="match status" value="1"/>
</dbReference>
<dbReference type="RefSeq" id="WP_203762194.1">
    <property type="nucleotide sequence ID" value="NZ_BAAABO010000037.1"/>
</dbReference>
<proteinExistence type="predicted"/>
<dbReference type="InterPro" id="IPR000719">
    <property type="entry name" value="Prot_kinase_dom"/>
</dbReference>
<evidence type="ECO:0000259" key="7">
    <source>
        <dbReference type="PROSITE" id="PS50011"/>
    </source>
</evidence>
<evidence type="ECO:0000256" key="2">
    <source>
        <dbReference type="ARBA" id="ARBA00022527"/>
    </source>
</evidence>
<dbReference type="Gene3D" id="3.30.200.20">
    <property type="entry name" value="Phosphorylase Kinase, domain 1"/>
    <property type="match status" value="2"/>
</dbReference>